<feature type="domain" description="Disease resistance N-terminal" evidence="6">
    <location>
        <begin position="166"/>
        <end position="244"/>
    </location>
</feature>
<evidence type="ECO:0000313" key="10">
    <source>
        <dbReference type="Proteomes" id="UP000288805"/>
    </source>
</evidence>
<dbReference type="Gene3D" id="3.80.10.10">
    <property type="entry name" value="Ribonuclease Inhibitor"/>
    <property type="match status" value="1"/>
</dbReference>
<keyword evidence="4" id="KW-0067">ATP-binding</keyword>
<dbReference type="PRINTS" id="PR00364">
    <property type="entry name" value="DISEASERSIST"/>
</dbReference>
<dbReference type="Pfam" id="PF23598">
    <property type="entry name" value="LRR_14"/>
    <property type="match status" value="1"/>
</dbReference>
<dbReference type="InterPro" id="IPR027417">
    <property type="entry name" value="P-loop_NTPase"/>
</dbReference>
<dbReference type="FunFam" id="3.40.50.300:FF:001091">
    <property type="entry name" value="Probable disease resistance protein At1g61300"/>
    <property type="match status" value="1"/>
</dbReference>
<evidence type="ECO:0000313" key="9">
    <source>
        <dbReference type="EMBL" id="RVW35630.1"/>
    </source>
</evidence>
<evidence type="ECO:0000259" key="6">
    <source>
        <dbReference type="Pfam" id="PF18052"/>
    </source>
</evidence>
<dbReference type="SUPFAM" id="SSF52540">
    <property type="entry name" value="P-loop containing nucleoside triphosphate hydrolases"/>
    <property type="match status" value="1"/>
</dbReference>
<evidence type="ECO:0000259" key="5">
    <source>
        <dbReference type="Pfam" id="PF00931"/>
    </source>
</evidence>
<dbReference type="InterPro" id="IPR032675">
    <property type="entry name" value="LRR_dom_sf"/>
</dbReference>
<evidence type="ECO:0000259" key="7">
    <source>
        <dbReference type="Pfam" id="PF23559"/>
    </source>
</evidence>
<gene>
    <name evidence="9" type="primary">RPP13_1</name>
    <name evidence="9" type="ORF">CK203_106300</name>
</gene>
<dbReference type="GO" id="GO:0051707">
    <property type="term" value="P:response to other organism"/>
    <property type="evidence" value="ECO:0007669"/>
    <property type="project" value="UniProtKB-ARBA"/>
</dbReference>
<dbReference type="GO" id="GO:0006952">
    <property type="term" value="P:defense response"/>
    <property type="evidence" value="ECO:0007669"/>
    <property type="project" value="UniProtKB-KW"/>
</dbReference>
<comment type="caution">
    <text evidence="9">The sequence shown here is derived from an EMBL/GenBank/DDBJ whole genome shotgun (WGS) entry which is preliminary data.</text>
</comment>
<dbReference type="Gene3D" id="3.40.50.300">
    <property type="entry name" value="P-loop containing nucleotide triphosphate hydrolases"/>
    <property type="match status" value="1"/>
</dbReference>
<proteinExistence type="predicted"/>
<evidence type="ECO:0000256" key="1">
    <source>
        <dbReference type="ARBA" id="ARBA00022737"/>
    </source>
</evidence>
<feature type="domain" description="Disease resistance R13L4/SHOC-2-like LRR" evidence="8">
    <location>
        <begin position="716"/>
        <end position="827"/>
    </location>
</feature>
<keyword evidence="2" id="KW-0547">Nucleotide-binding</keyword>
<dbReference type="GO" id="GO:0043531">
    <property type="term" value="F:ADP binding"/>
    <property type="evidence" value="ECO:0007669"/>
    <property type="project" value="InterPro"/>
</dbReference>
<dbReference type="EMBL" id="QGNW01001599">
    <property type="protein sequence ID" value="RVW35630.1"/>
    <property type="molecule type" value="Genomic_DNA"/>
</dbReference>
<keyword evidence="1" id="KW-0677">Repeat</keyword>
<reference evidence="9 10" key="1">
    <citation type="journal article" date="2018" name="PLoS Genet.">
        <title>Population sequencing reveals clonal diversity and ancestral inbreeding in the grapevine cultivar Chardonnay.</title>
        <authorList>
            <person name="Roach M.J."/>
            <person name="Johnson D.L."/>
            <person name="Bohlmann J."/>
            <person name="van Vuuren H.J."/>
            <person name="Jones S.J."/>
            <person name="Pretorius I.S."/>
            <person name="Schmidt S.A."/>
            <person name="Borneman A.R."/>
        </authorList>
    </citation>
    <scope>NUCLEOTIDE SEQUENCE [LARGE SCALE GENOMIC DNA]</scope>
    <source>
        <strain evidence="10">cv. Chardonnay</strain>
        <tissue evidence="9">Leaf</tissue>
    </source>
</reference>
<protein>
    <submittedName>
        <fullName evidence="9">Disease resistance protein RPP13</fullName>
    </submittedName>
</protein>
<evidence type="ECO:0000259" key="8">
    <source>
        <dbReference type="Pfam" id="PF23598"/>
    </source>
</evidence>
<dbReference type="Proteomes" id="UP000288805">
    <property type="component" value="Unassembled WGS sequence"/>
</dbReference>
<feature type="domain" description="Disease resistance protein winged helix" evidence="7">
    <location>
        <begin position="541"/>
        <end position="592"/>
    </location>
</feature>
<accession>A0A438DJH5</accession>
<dbReference type="Pfam" id="PF18052">
    <property type="entry name" value="Rx_N"/>
    <property type="match status" value="1"/>
</dbReference>
<dbReference type="SUPFAM" id="SSF52058">
    <property type="entry name" value="L domain-like"/>
    <property type="match status" value="1"/>
</dbReference>
<sequence length="866" mass="99498">MSLVNCHFWKRNNEAPLLYEKHQLAAHVHPATHKSPCRASNVGVHLGIELEVGDHVQETGDGDISSACGGDNNVDKASAGPEFEDAERAMILTAIVGRRDLEKGPLPIDHHFLYLVSTIPSLATPLLHYFNHRHCLVTSKATRLMHEASWKPISHSSKVLPAPPGEKLTDLLSQEAFLLSRVEEQVKLLSNELEWMRLFLKDADAKRRYDPRIKLWVSQIRDVTYDAEDVIDRFMFEMNRQQQGSLKCLKFLKLRFVHKLKSRIREINIKIEKIMANKSRYGSKPYQLQARPTKLCHIKRRGLRLLKSTWWEFKRMQKALSKICLMERCGELWVSIVGMGGLGKTTLAKKVYNDNDVQQCFDCHAWIYVSQEYTIRELLLGVAVCVRILSEKERSKMNESELGNRLRDYLTTKKYLIVMDDMWRNEAWDRLGLYFPDSVNGSRVLITSRNKEIGFYADPQAIPHELSFLTEEESWELFLKKIFLAGSANAVCPRELEEPSIKKRKDTALLAKSTGQPNLAPKSRRLRNLDRKVDPLVGCRRFIQRRGEEIAEDIAEDHLQELVHRSMIQVADKSFDGRVMSCRMHDLLRDLAISEAKDTKFLRDMKALILHPLRVKLLTVLDLEGMTINTIPEGIGELIHLKYLHGHGLVSSQSVIDKCRNGPLSVDHLTNLQSLGLRAGSWCCGEGLGKLTELRELTVAWTEIAQTKNQGFSEPHLPYHLNLRGRLERFPDEIEFYPPNLISLELQCWNIEQDPMVTLGKLPNLRFLILFHCSSMVKKMVCTSGGFQQLETLQLWNFKELKELIVEEGAMPDLKDLVIDTCPKMKRLSHGLLQRKNLQHLKLYDLSPKLRDELSRKKFTAVDYGV</sequence>
<dbReference type="PANTHER" id="PTHR36766">
    <property type="entry name" value="PLANT BROAD-SPECTRUM MILDEW RESISTANCE PROTEIN RPW8"/>
    <property type="match status" value="1"/>
</dbReference>
<dbReference type="CDD" id="cd14798">
    <property type="entry name" value="RX-CC_like"/>
    <property type="match status" value="1"/>
</dbReference>
<keyword evidence="3" id="KW-0611">Plant defense</keyword>
<dbReference type="GO" id="GO:0005524">
    <property type="term" value="F:ATP binding"/>
    <property type="evidence" value="ECO:0007669"/>
    <property type="project" value="UniProtKB-KW"/>
</dbReference>
<dbReference type="Pfam" id="PF23559">
    <property type="entry name" value="WHD_DRP"/>
    <property type="match status" value="1"/>
</dbReference>
<dbReference type="Pfam" id="PF00931">
    <property type="entry name" value="NB-ARC"/>
    <property type="match status" value="1"/>
</dbReference>
<dbReference type="PANTHER" id="PTHR36766:SF30">
    <property type="entry name" value="TIR-NBS TYPE DISEASE RESISTANCE PROTEIN-RELATED"/>
    <property type="match status" value="1"/>
</dbReference>
<evidence type="ECO:0000256" key="2">
    <source>
        <dbReference type="ARBA" id="ARBA00022741"/>
    </source>
</evidence>
<evidence type="ECO:0000256" key="3">
    <source>
        <dbReference type="ARBA" id="ARBA00022821"/>
    </source>
</evidence>
<organism evidence="9 10">
    <name type="scientific">Vitis vinifera</name>
    <name type="common">Grape</name>
    <dbReference type="NCBI Taxonomy" id="29760"/>
    <lineage>
        <taxon>Eukaryota</taxon>
        <taxon>Viridiplantae</taxon>
        <taxon>Streptophyta</taxon>
        <taxon>Embryophyta</taxon>
        <taxon>Tracheophyta</taxon>
        <taxon>Spermatophyta</taxon>
        <taxon>Magnoliopsida</taxon>
        <taxon>eudicotyledons</taxon>
        <taxon>Gunneridae</taxon>
        <taxon>Pentapetalae</taxon>
        <taxon>rosids</taxon>
        <taxon>Vitales</taxon>
        <taxon>Vitaceae</taxon>
        <taxon>Viteae</taxon>
        <taxon>Vitis</taxon>
    </lineage>
</organism>
<dbReference type="AlphaFoldDB" id="A0A438DJH5"/>
<dbReference type="InterPro" id="IPR058922">
    <property type="entry name" value="WHD_DRP"/>
</dbReference>
<dbReference type="InterPro" id="IPR055414">
    <property type="entry name" value="LRR_R13L4/SHOC2-like"/>
</dbReference>
<feature type="domain" description="NB-ARC" evidence="5">
    <location>
        <begin position="324"/>
        <end position="483"/>
    </location>
</feature>
<dbReference type="InterPro" id="IPR038005">
    <property type="entry name" value="RX-like_CC"/>
</dbReference>
<name>A0A438DJH5_VITVI</name>
<dbReference type="InterPro" id="IPR002182">
    <property type="entry name" value="NB-ARC"/>
</dbReference>
<dbReference type="InterPro" id="IPR041118">
    <property type="entry name" value="Rx_N"/>
</dbReference>
<dbReference type="Gene3D" id="1.20.5.4130">
    <property type="match status" value="1"/>
</dbReference>
<evidence type="ECO:0000256" key="4">
    <source>
        <dbReference type="ARBA" id="ARBA00022840"/>
    </source>
</evidence>